<evidence type="ECO:0000313" key="2">
    <source>
        <dbReference type="EMBL" id="CAG7862846.1"/>
    </source>
</evidence>
<dbReference type="Proteomes" id="UP000694005">
    <property type="component" value="Chromosome A09"/>
</dbReference>
<organism evidence="3">
    <name type="scientific">Brassica campestris</name>
    <name type="common">Field mustard</name>
    <dbReference type="NCBI Taxonomy" id="3711"/>
    <lineage>
        <taxon>Eukaryota</taxon>
        <taxon>Viridiplantae</taxon>
        <taxon>Streptophyta</taxon>
        <taxon>Embryophyta</taxon>
        <taxon>Tracheophyta</taxon>
        <taxon>Spermatophyta</taxon>
        <taxon>Magnoliopsida</taxon>
        <taxon>eudicotyledons</taxon>
        <taxon>Gunneridae</taxon>
        <taxon>Pentapetalae</taxon>
        <taxon>rosids</taxon>
        <taxon>malvids</taxon>
        <taxon>Brassicales</taxon>
        <taxon>Brassicaceae</taxon>
        <taxon>Brassiceae</taxon>
        <taxon>Brassica</taxon>
    </lineage>
</organism>
<sequence>MATKKISSLLLFSLVVFFFFFLKIDLVVFILISLPIISGEYCIPNGPCEDAKKCNIHCLLLGFKDGGQCVSLRTTFCCCITSKTSPMSSLPEHYF</sequence>
<accession>A0A3P5YHZ8</accession>
<feature type="transmembrane region" description="Helical" evidence="1">
    <location>
        <begin position="9"/>
        <end position="37"/>
    </location>
</feature>
<proteinExistence type="predicted"/>
<gene>
    <name evidence="3" type="ORF">BRAA09T38604Z</name>
    <name evidence="2" type="ORF">BRAPAZ1V2_A09P33130.2</name>
</gene>
<keyword evidence="1" id="KW-1133">Transmembrane helix</keyword>
<dbReference type="EMBL" id="LR031568">
    <property type="protein sequence ID" value="VDC60993.1"/>
    <property type="molecule type" value="Genomic_DNA"/>
</dbReference>
<protein>
    <submittedName>
        <fullName evidence="2">Uncharacterized protein</fullName>
    </submittedName>
</protein>
<dbReference type="AlphaFoldDB" id="A0A3P5YHZ8"/>
<keyword evidence="1" id="KW-0812">Transmembrane</keyword>
<evidence type="ECO:0000313" key="3">
    <source>
        <dbReference type="EMBL" id="VDC60993.1"/>
    </source>
</evidence>
<dbReference type="Gramene" id="A09p33130.2_BraZ1">
    <property type="protein sequence ID" value="A09p33130.2_BraZ1.CDS"/>
    <property type="gene ID" value="A09g33130.2_BraZ1"/>
</dbReference>
<dbReference type="EMBL" id="LS974625">
    <property type="protein sequence ID" value="CAG7862846.1"/>
    <property type="molecule type" value="Genomic_DNA"/>
</dbReference>
<keyword evidence="1" id="KW-0472">Membrane</keyword>
<evidence type="ECO:0000256" key="1">
    <source>
        <dbReference type="SAM" id="Phobius"/>
    </source>
</evidence>
<reference evidence="3" key="1">
    <citation type="submission" date="2018-11" db="EMBL/GenBank/DDBJ databases">
        <authorList>
            <consortium name="Genoscope - CEA"/>
            <person name="William W."/>
        </authorList>
    </citation>
    <scope>NUCLEOTIDE SEQUENCE</scope>
</reference>
<name>A0A3P5YHZ8_BRACM</name>